<sequence length="46" mass="5335">MFDTDLPLALIMEEILGWEKKSGDKEKEQQAEQETQSPSSTSREHR</sequence>
<gene>
    <name evidence="2" type="ORF">FPLFYP42_02088</name>
</gene>
<dbReference type="RefSeq" id="WP_156621728.1">
    <property type="nucleotide sequence ID" value="NZ_CACRUB010000035.1"/>
</dbReference>
<feature type="region of interest" description="Disordered" evidence="1">
    <location>
        <begin position="17"/>
        <end position="46"/>
    </location>
</feature>
<feature type="compositionally biased region" description="Polar residues" evidence="1">
    <location>
        <begin position="37"/>
        <end position="46"/>
    </location>
</feature>
<evidence type="ECO:0000256" key="1">
    <source>
        <dbReference type="SAM" id="MobiDB-lite"/>
    </source>
</evidence>
<dbReference type="EMBL" id="CACRUB010000035">
    <property type="protein sequence ID" value="VYU37716.1"/>
    <property type="molecule type" value="Genomic_DNA"/>
</dbReference>
<feature type="compositionally biased region" description="Basic and acidic residues" evidence="1">
    <location>
        <begin position="17"/>
        <end position="30"/>
    </location>
</feature>
<accession>A0A6N3E7P2</accession>
<reference evidence="2" key="1">
    <citation type="submission" date="2019-11" db="EMBL/GenBank/DDBJ databases">
        <authorList>
            <person name="Feng L."/>
        </authorList>
    </citation>
    <scope>NUCLEOTIDE SEQUENCE</scope>
    <source>
        <strain evidence="2">FplautiiLFYP42</strain>
    </source>
</reference>
<protein>
    <submittedName>
        <fullName evidence="2">Uncharacterized protein</fullName>
    </submittedName>
</protein>
<evidence type="ECO:0000313" key="2">
    <source>
        <dbReference type="EMBL" id="VYU37716.1"/>
    </source>
</evidence>
<dbReference type="AlphaFoldDB" id="A0A6N3E7P2"/>
<name>A0A6N3E7P2_FLAPL</name>
<proteinExistence type="predicted"/>
<organism evidence="2">
    <name type="scientific">Flavonifractor plautii</name>
    <name type="common">Fusobacterium plautii</name>
    <dbReference type="NCBI Taxonomy" id="292800"/>
    <lineage>
        <taxon>Bacteria</taxon>
        <taxon>Bacillati</taxon>
        <taxon>Bacillota</taxon>
        <taxon>Clostridia</taxon>
        <taxon>Eubacteriales</taxon>
        <taxon>Oscillospiraceae</taxon>
        <taxon>Flavonifractor</taxon>
    </lineage>
</organism>